<dbReference type="CDD" id="cd07814">
    <property type="entry name" value="SRPBCC_CalC_Aha1-like"/>
    <property type="match status" value="1"/>
</dbReference>
<dbReference type="EMBL" id="FUYL01000003">
    <property type="protein sequence ID" value="SKB42230.1"/>
    <property type="molecule type" value="Genomic_DNA"/>
</dbReference>
<reference evidence="4" key="1">
    <citation type="submission" date="2017-02" db="EMBL/GenBank/DDBJ databases">
        <authorList>
            <person name="Varghese N."/>
            <person name="Submissions S."/>
        </authorList>
    </citation>
    <scope>NUCLEOTIDE SEQUENCE [LARGE SCALE GENOMIC DNA]</scope>
    <source>
        <strain evidence="4">DSM 23546</strain>
    </source>
</reference>
<name>A0A1T5B5I2_9FLAO</name>
<gene>
    <name evidence="3" type="ORF">SAMN05660866_01420</name>
</gene>
<proteinExistence type="inferred from homology"/>
<dbReference type="STRING" id="561365.SAMN05660866_01420"/>
<accession>A0A1T5B5I2</accession>
<dbReference type="RefSeq" id="WP_079511894.1">
    <property type="nucleotide sequence ID" value="NZ_FUYL01000003.1"/>
</dbReference>
<dbReference type="OrthoDB" id="384974at2"/>
<dbReference type="InterPro" id="IPR013538">
    <property type="entry name" value="ASHA1/2-like_C"/>
</dbReference>
<evidence type="ECO:0000313" key="3">
    <source>
        <dbReference type="EMBL" id="SKB42230.1"/>
    </source>
</evidence>
<dbReference type="InterPro" id="IPR023393">
    <property type="entry name" value="START-like_dom_sf"/>
</dbReference>
<dbReference type="Proteomes" id="UP000190339">
    <property type="component" value="Unassembled WGS sequence"/>
</dbReference>
<feature type="domain" description="Activator of Hsp90 ATPase homologue 1/2-like C-terminal" evidence="2">
    <location>
        <begin position="14"/>
        <end position="142"/>
    </location>
</feature>
<dbReference type="Pfam" id="PF08327">
    <property type="entry name" value="AHSA1"/>
    <property type="match status" value="1"/>
</dbReference>
<evidence type="ECO:0000259" key="2">
    <source>
        <dbReference type="Pfam" id="PF08327"/>
    </source>
</evidence>
<protein>
    <submittedName>
        <fullName evidence="3">Uncharacterized conserved protein YndB, AHSA1/START domain</fullName>
    </submittedName>
</protein>
<dbReference type="AlphaFoldDB" id="A0A1T5B5I2"/>
<evidence type="ECO:0000256" key="1">
    <source>
        <dbReference type="ARBA" id="ARBA00006817"/>
    </source>
</evidence>
<sequence>MDNQEPIRIEISLNVPVNKVWEALTNVTQMREWYFENIPDFKPEEGFETKFEVKNGERIFTHIWKITEVIPFKKISYTWKFEEYPGEGLSIFELTTTENNTTQLKLESQVLTPYPKDIPEFKRESGEAGWDYLINKNLVEFLQKSKDF</sequence>
<keyword evidence="4" id="KW-1185">Reference proteome</keyword>
<dbReference type="Gene3D" id="3.30.530.20">
    <property type="match status" value="1"/>
</dbReference>
<dbReference type="SUPFAM" id="SSF55961">
    <property type="entry name" value="Bet v1-like"/>
    <property type="match status" value="1"/>
</dbReference>
<evidence type="ECO:0000313" key="4">
    <source>
        <dbReference type="Proteomes" id="UP000190339"/>
    </source>
</evidence>
<organism evidence="3 4">
    <name type="scientific">Maribacter arcticus</name>
    <dbReference type="NCBI Taxonomy" id="561365"/>
    <lineage>
        <taxon>Bacteria</taxon>
        <taxon>Pseudomonadati</taxon>
        <taxon>Bacteroidota</taxon>
        <taxon>Flavobacteriia</taxon>
        <taxon>Flavobacteriales</taxon>
        <taxon>Flavobacteriaceae</taxon>
        <taxon>Maribacter</taxon>
    </lineage>
</organism>
<comment type="similarity">
    <text evidence="1">Belongs to the AHA1 family.</text>
</comment>